<dbReference type="Proteomes" id="UP001589854">
    <property type="component" value="Unassembled WGS sequence"/>
</dbReference>
<dbReference type="Gene3D" id="3.10.450.40">
    <property type="match status" value="3"/>
</dbReference>
<dbReference type="RefSeq" id="WP_378938629.1">
    <property type="nucleotide sequence ID" value="NZ_JBHLVO010000035.1"/>
</dbReference>
<keyword evidence="1" id="KW-0472">Membrane</keyword>
<evidence type="ECO:0000259" key="2">
    <source>
        <dbReference type="Pfam" id="PF03413"/>
    </source>
</evidence>
<feature type="transmembrane region" description="Helical" evidence="1">
    <location>
        <begin position="7"/>
        <end position="28"/>
    </location>
</feature>
<accession>A0ABV6GL56</accession>
<name>A0ABV6GL56_9BACI</name>
<organism evidence="3 4">
    <name type="scientific">Metabacillus herbersteinensis</name>
    <dbReference type="NCBI Taxonomy" id="283816"/>
    <lineage>
        <taxon>Bacteria</taxon>
        <taxon>Bacillati</taxon>
        <taxon>Bacillota</taxon>
        <taxon>Bacilli</taxon>
        <taxon>Bacillales</taxon>
        <taxon>Bacillaceae</taxon>
        <taxon>Metabacillus</taxon>
    </lineage>
</organism>
<keyword evidence="1" id="KW-1133">Transmembrane helix</keyword>
<gene>
    <name evidence="3" type="ORF">ACFFIX_23985</name>
</gene>
<keyword evidence="4" id="KW-1185">Reference proteome</keyword>
<feature type="domain" description="PepSY" evidence="2">
    <location>
        <begin position="175"/>
        <end position="231"/>
    </location>
</feature>
<dbReference type="EMBL" id="JBHLVO010000035">
    <property type="protein sequence ID" value="MFC0274410.1"/>
    <property type="molecule type" value="Genomic_DNA"/>
</dbReference>
<evidence type="ECO:0000256" key="1">
    <source>
        <dbReference type="SAM" id="Phobius"/>
    </source>
</evidence>
<keyword evidence="1" id="KW-0812">Transmembrane</keyword>
<evidence type="ECO:0000313" key="3">
    <source>
        <dbReference type="EMBL" id="MFC0274410.1"/>
    </source>
</evidence>
<proteinExistence type="predicted"/>
<protein>
    <submittedName>
        <fullName evidence="3">PepSY domain-containing protein</fullName>
    </submittedName>
</protein>
<comment type="caution">
    <text evidence="3">The sequence shown here is derived from an EMBL/GenBank/DDBJ whole genome shotgun (WGS) entry which is preliminary data.</text>
</comment>
<dbReference type="Pfam" id="PF03413">
    <property type="entry name" value="PepSY"/>
    <property type="match status" value="1"/>
</dbReference>
<reference evidence="3 4" key="1">
    <citation type="submission" date="2024-09" db="EMBL/GenBank/DDBJ databases">
        <authorList>
            <person name="Sun Q."/>
            <person name="Mori K."/>
        </authorList>
    </citation>
    <scope>NUCLEOTIDE SEQUENCE [LARGE SCALE GENOMIC DNA]</scope>
    <source>
        <strain evidence="3 4">CCM 7228</strain>
    </source>
</reference>
<dbReference type="InterPro" id="IPR025711">
    <property type="entry name" value="PepSY"/>
</dbReference>
<sequence length="241" mass="27417">MKKRLMLSLAGGICVVLFILFIIQQFVLKPVSTTELLSEQEVREMIVSKYSGNITEVQRNEDLFKIELDRPSGLYEIRVDAKNGEIVSLKRMKENEADNRDIISQKEMSEEEIEGIVLSSVSGTVETLKRQEENKSITYTAIVKEENQRTTIKVDAKSGKILSKVMNEVIEPSKRLTEQQATDIASKQVKGEIEDIELENINNTAYYLVEIETDDEREATIQIHAITGEVKSVTWDENETD</sequence>
<evidence type="ECO:0000313" key="4">
    <source>
        <dbReference type="Proteomes" id="UP001589854"/>
    </source>
</evidence>